<evidence type="ECO:0000313" key="3">
    <source>
        <dbReference type="Proteomes" id="UP000266841"/>
    </source>
</evidence>
<feature type="compositionally biased region" description="Low complexity" evidence="1">
    <location>
        <begin position="209"/>
        <end position="223"/>
    </location>
</feature>
<evidence type="ECO:0000313" key="2">
    <source>
        <dbReference type="EMBL" id="EJK64035.1"/>
    </source>
</evidence>
<feature type="compositionally biased region" description="Basic and acidic residues" evidence="1">
    <location>
        <begin position="288"/>
        <end position="301"/>
    </location>
</feature>
<reference evidence="2 3" key="1">
    <citation type="journal article" date="2012" name="Genome Biol.">
        <title>Genome and low-iron response of an oceanic diatom adapted to chronic iron limitation.</title>
        <authorList>
            <person name="Lommer M."/>
            <person name="Specht M."/>
            <person name="Roy A.S."/>
            <person name="Kraemer L."/>
            <person name="Andreson R."/>
            <person name="Gutowska M.A."/>
            <person name="Wolf J."/>
            <person name="Bergner S.V."/>
            <person name="Schilhabel M.B."/>
            <person name="Klostermeier U.C."/>
            <person name="Beiko R.G."/>
            <person name="Rosenstiel P."/>
            <person name="Hippler M."/>
            <person name="Laroche J."/>
        </authorList>
    </citation>
    <scope>NUCLEOTIDE SEQUENCE [LARGE SCALE GENOMIC DNA]</scope>
    <source>
        <strain evidence="2 3">CCMP1005</strain>
    </source>
</reference>
<comment type="caution">
    <text evidence="2">The sequence shown here is derived from an EMBL/GenBank/DDBJ whole genome shotgun (WGS) entry which is preliminary data.</text>
</comment>
<evidence type="ECO:0000256" key="1">
    <source>
        <dbReference type="SAM" id="MobiDB-lite"/>
    </source>
</evidence>
<dbReference type="Proteomes" id="UP000266841">
    <property type="component" value="Unassembled WGS sequence"/>
</dbReference>
<feature type="compositionally biased region" description="Pro residues" evidence="1">
    <location>
        <begin position="306"/>
        <end position="318"/>
    </location>
</feature>
<dbReference type="EMBL" id="AGNL01017729">
    <property type="protein sequence ID" value="EJK64035.1"/>
    <property type="molecule type" value="Genomic_DNA"/>
</dbReference>
<name>K0SF79_THAOC</name>
<gene>
    <name evidence="2" type="ORF">THAOC_15274</name>
</gene>
<keyword evidence="3" id="KW-1185">Reference proteome</keyword>
<sequence>MIARVCEKEISVDVNNVIRTAGITSNREVKMGREVVRDKIGPATASTSRLLNPELNLLTMKYLFSSAFVAVALVGQTSGAGAIRGANSNGGDLGSAAISSWLLTSSVLCTRVLPLFGALVSLASNLAGLGGGPVRQASPVRPQVDRRVLRLARQAVLEASRPSARVPLQCPGRVPAETDLDVRDAEVVQGEPPDLLHVTVVERPPARPVPVRALPSPAPAEAAPLPPPGEQPAVAPPFHAVVPRVEAAADQHRRRVGMVTGHVLESPVVDRGVEAPRRLHADVAVELDGRAGDQARQKEGGCEPSQPRPPAEPSPPHRPSALPSSELSLDDLFTEVLRPPAPAGRPHSLSGLFLSREGMRGALDIQRALGPGITERHPERPVEAHDASIYDIENLTAASVGKRPFSAETRRAADRGPSRGQSALIRLNLKQLRLVG</sequence>
<feature type="region of interest" description="Disordered" evidence="1">
    <location>
        <begin position="207"/>
        <end position="234"/>
    </location>
</feature>
<organism evidence="2 3">
    <name type="scientific">Thalassiosira oceanica</name>
    <name type="common">Marine diatom</name>
    <dbReference type="NCBI Taxonomy" id="159749"/>
    <lineage>
        <taxon>Eukaryota</taxon>
        <taxon>Sar</taxon>
        <taxon>Stramenopiles</taxon>
        <taxon>Ochrophyta</taxon>
        <taxon>Bacillariophyta</taxon>
        <taxon>Coscinodiscophyceae</taxon>
        <taxon>Thalassiosirophycidae</taxon>
        <taxon>Thalassiosirales</taxon>
        <taxon>Thalassiosiraceae</taxon>
        <taxon>Thalassiosira</taxon>
    </lineage>
</organism>
<proteinExistence type="predicted"/>
<feature type="region of interest" description="Disordered" evidence="1">
    <location>
        <begin position="288"/>
        <end position="325"/>
    </location>
</feature>
<dbReference type="AlphaFoldDB" id="K0SF79"/>
<accession>K0SF79</accession>
<protein>
    <submittedName>
        <fullName evidence="2">Uncharacterized protein</fullName>
    </submittedName>
</protein>